<dbReference type="InterPro" id="IPR038316">
    <property type="entry name" value="DUF5062_sf"/>
</dbReference>
<gene>
    <name evidence="1" type="ORF">SAMN02745129_3190</name>
</gene>
<keyword evidence="2" id="KW-1185">Reference proteome</keyword>
<name>A0A1M5X388_9GAMM</name>
<evidence type="ECO:0000313" key="1">
    <source>
        <dbReference type="EMBL" id="SHH94297.1"/>
    </source>
</evidence>
<dbReference type="RefSeq" id="WP_067661083.1">
    <property type="nucleotide sequence ID" value="NZ_FQXG01000005.1"/>
</dbReference>
<reference evidence="1 2" key="1">
    <citation type="submission" date="2016-11" db="EMBL/GenBank/DDBJ databases">
        <authorList>
            <person name="Jaros S."/>
            <person name="Januszkiewicz K."/>
            <person name="Wedrychowicz H."/>
        </authorList>
    </citation>
    <scope>NUCLEOTIDE SEQUENCE [LARGE SCALE GENOMIC DNA]</scope>
    <source>
        <strain evidence="1 2">DSM 16917</strain>
    </source>
</reference>
<sequence>MKKLKNEKALFKKAMQIGEALAVKSGYSAFKPTDSADEKAEAIYRMLVHLKLLTPLPEDQETGVNIRHRLAKWIAGKLPKDDPLLQ</sequence>
<evidence type="ECO:0008006" key="3">
    <source>
        <dbReference type="Google" id="ProtNLM"/>
    </source>
</evidence>
<organism evidence="1 2">
    <name type="scientific">Ferrimonas marina</name>
    <dbReference type="NCBI Taxonomy" id="299255"/>
    <lineage>
        <taxon>Bacteria</taxon>
        <taxon>Pseudomonadati</taxon>
        <taxon>Pseudomonadota</taxon>
        <taxon>Gammaproteobacteria</taxon>
        <taxon>Alteromonadales</taxon>
        <taxon>Ferrimonadaceae</taxon>
        <taxon>Ferrimonas</taxon>
    </lineage>
</organism>
<dbReference type="Pfam" id="PF16691">
    <property type="entry name" value="DUF5062"/>
    <property type="match status" value="1"/>
</dbReference>
<dbReference type="Gene3D" id="1.20.120.1930">
    <property type="entry name" value="Uncharacterised protein PF16691, DUF5062"/>
    <property type="match status" value="1"/>
</dbReference>
<dbReference type="AlphaFoldDB" id="A0A1M5X388"/>
<dbReference type="InterPro" id="IPR032036">
    <property type="entry name" value="DUF5062"/>
</dbReference>
<protein>
    <recommendedName>
        <fullName evidence="3">DUF5062 domain-containing protein</fullName>
    </recommendedName>
</protein>
<dbReference type="OrthoDB" id="8547747at2"/>
<dbReference type="STRING" id="299255.SAMN02745129_3190"/>
<evidence type="ECO:0000313" key="2">
    <source>
        <dbReference type="Proteomes" id="UP000184268"/>
    </source>
</evidence>
<proteinExistence type="predicted"/>
<dbReference type="EMBL" id="FQXG01000005">
    <property type="protein sequence ID" value="SHH94297.1"/>
    <property type="molecule type" value="Genomic_DNA"/>
</dbReference>
<accession>A0A1M5X388</accession>
<dbReference type="Proteomes" id="UP000184268">
    <property type="component" value="Unassembled WGS sequence"/>
</dbReference>